<keyword evidence="1" id="KW-1133">Transmembrane helix</keyword>
<name>A0A7C2HUQ1_9THEO</name>
<evidence type="ECO:0000256" key="1">
    <source>
        <dbReference type="SAM" id="Phobius"/>
    </source>
</evidence>
<feature type="transmembrane region" description="Helical" evidence="1">
    <location>
        <begin position="244"/>
        <end position="264"/>
    </location>
</feature>
<evidence type="ECO:0000313" key="3">
    <source>
        <dbReference type="EMBL" id="HEL65695.1"/>
    </source>
</evidence>
<keyword evidence="1" id="KW-0472">Membrane</keyword>
<reference evidence="3" key="1">
    <citation type="journal article" date="2020" name="mSystems">
        <title>Genome- and Community-Level Interaction Insights into Carbon Utilization and Element Cycling Functions of Hydrothermarchaeota in Hydrothermal Sediment.</title>
        <authorList>
            <person name="Zhou Z."/>
            <person name="Liu Y."/>
            <person name="Xu W."/>
            <person name="Pan J."/>
            <person name="Luo Z.H."/>
            <person name="Li M."/>
        </authorList>
    </citation>
    <scope>NUCLEOTIDE SEQUENCE [LARGE SCALE GENOMIC DNA]</scope>
    <source>
        <strain evidence="3">SpSt-300</strain>
    </source>
</reference>
<dbReference type="EMBL" id="DSMU01000209">
    <property type="protein sequence ID" value="HEL65695.1"/>
    <property type="molecule type" value="Genomic_DNA"/>
</dbReference>
<accession>A0A7C2HUQ1</accession>
<dbReference type="Pfam" id="PF13188">
    <property type="entry name" value="PAS_8"/>
    <property type="match status" value="1"/>
</dbReference>
<evidence type="ECO:0000259" key="2">
    <source>
        <dbReference type="Pfam" id="PF13188"/>
    </source>
</evidence>
<proteinExistence type="predicted"/>
<feature type="domain" description="PAS" evidence="2">
    <location>
        <begin position="283"/>
        <end position="314"/>
    </location>
</feature>
<gene>
    <name evidence="3" type="ORF">ENQ34_03310</name>
</gene>
<organism evidence="3">
    <name type="scientific">Ammonifex degensii</name>
    <dbReference type="NCBI Taxonomy" id="42838"/>
    <lineage>
        <taxon>Bacteria</taxon>
        <taxon>Bacillati</taxon>
        <taxon>Bacillota</taxon>
        <taxon>Clostridia</taxon>
        <taxon>Thermoanaerobacterales</taxon>
        <taxon>Thermoanaerobacteraceae</taxon>
        <taxon>Ammonifex</taxon>
    </lineage>
</organism>
<sequence length="488" mass="54334">MLKFRRAHTILALFLGIFFLSLVTGFFVLEFRLAKKVMGEYENSLQQTALNKIQLFISDVRAFAQSAARKLARENGTTGKLLEEIARQNPEIAGVYLVGTGGELIASAGGGKGHRYQPSQAFARALAGETFVTGGESGRIEIGTPVYDAAKRLRGILIVAFTVSPFLQELTQEFLNPNYKVALLDNGDRPVVWPFDREKLGEFVTYQDKLYDRNFLRYNVGTARIDHTSWQMYLFLKDNNFDTYRVITIMFLLFVLYFCVYEFLVEFWKASSINSYFEDVNFTIFNHLKEGVLICNKFDRVVFANEAAHRFFADRMANLRGVALQDILASGCGAAGGESKKMILKNSGRMFEIVYSPIFKAGKVLGSLAVVSLSSDREKVGEHLLAKLVDLNPDGLVFVDKNHQVVMANMMANYYLGPLEKGRHLSEVSPRLATAVDNNIGSRSLNRIDIGLSGVACEIAAVYDEHGLYAGTLVFLRNAAGGHLPEGL</sequence>
<dbReference type="InterPro" id="IPR000014">
    <property type="entry name" value="PAS"/>
</dbReference>
<dbReference type="CDD" id="cd18773">
    <property type="entry name" value="PDC1_HK_sensor"/>
    <property type="match status" value="1"/>
</dbReference>
<comment type="caution">
    <text evidence="3">The sequence shown here is derived from an EMBL/GenBank/DDBJ whole genome shotgun (WGS) entry which is preliminary data.</text>
</comment>
<protein>
    <submittedName>
        <fullName evidence="3">PAS domain-containing protein</fullName>
    </submittedName>
</protein>
<keyword evidence="1" id="KW-0812">Transmembrane</keyword>
<dbReference type="AlphaFoldDB" id="A0A7C2HUQ1"/>